<keyword evidence="2" id="KW-0519">Myristate</keyword>
<dbReference type="CDD" id="cd00051">
    <property type="entry name" value="EFh"/>
    <property type="match status" value="2"/>
</dbReference>
<feature type="region of interest" description="Disordered" evidence="8">
    <location>
        <begin position="1"/>
        <end position="46"/>
    </location>
</feature>
<feature type="domain" description="EF-hand" evidence="9">
    <location>
        <begin position="161"/>
        <end position="196"/>
    </location>
</feature>
<dbReference type="GO" id="GO:0016020">
    <property type="term" value="C:membrane"/>
    <property type="evidence" value="ECO:0007669"/>
    <property type="project" value="TreeGrafter"/>
</dbReference>
<dbReference type="PANTHER" id="PTHR23055:SF178">
    <property type="entry name" value="NEUROCALCIN HOMOLOG"/>
    <property type="match status" value="1"/>
</dbReference>
<reference evidence="10 11" key="1">
    <citation type="submission" date="2017-03" db="EMBL/GenBank/DDBJ databases">
        <title>Genomes of endolithic fungi from Antarctica.</title>
        <authorList>
            <person name="Coleine C."/>
            <person name="Masonjones S."/>
            <person name="Stajich J.E."/>
        </authorList>
    </citation>
    <scope>NUCLEOTIDE SEQUENCE [LARGE SCALE GENOMIC DNA]</scope>
    <source>
        <strain evidence="10 11">CCFEE 6315</strain>
    </source>
</reference>
<comment type="similarity">
    <text evidence="1">Belongs to the recoverin family.</text>
</comment>
<dbReference type="PRINTS" id="PR00450">
    <property type="entry name" value="RECOVERIN"/>
</dbReference>
<keyword evidence="11" id="KW-1185">Reference proteome</keyword>
<dbReference type="AlphaFoldDB" id="A0A4U0TWZ8"/>
<accession>A0A4U0TWZ8</accession>
<dbReference type="GO" id="GO:0005829">
    <property type="term" value="C:cytosol"/>
    <property type="evidence" value="ECO:0007669"/>
    <property type="project" value="TreeGrafter"/>
</dbReference>
<dbReference type="PROSITE" id="PS00018">
    <property type="entry name" value="EF_HAND_1"/>
    <property type="match status" value="3"/>
</dbReference>
<dbReference type="Pfam" id="PF13499">
    <property type="entry name" value="EF-hand_7"/>
    <property type="match status" value="1"/>
</dbReference>
<dbReference type="Gene3D" id="1.10.238.10">
    <property type="entry name" value="EF-hand"/>
    <property type="match status" value="1"/>
</dbReference>
<evidence type="ECO:0000313" key="11">
    <source>
        <dbReference type="Proteomes" id="UP000308549"/>
    </source>
</evidence>
<evidence type="ECO:0000256" key="4">
    <source>
        <dbReference type="ARBA" id="ARBA00022737"/>
    </source>
</evidence>
<dbReference type="Pfam" id="PF00036">
    <property type="entry name" value="EF-hand_1"/>
    <property type="match status" value="1"/>
</dbReference>
<evidence type="ECO:0000256" key="8">
    <source>
        <dbReference type="SAM" id="MobiDB-lite"/>
    </source>
</evidence>
<feature type="domain" description="EF-hand" evidence="9">
    <location>
        <begin position="245"/>
        <end position="280"/>
    </location>
</feature>
<evidence type="ECO:0000256" key="2">
    <source>
        <dbReference type="ARBA" id="ARBA00022707"/>
    </source>
</evidence>
<evidence type="ECO:0000256" key="5">
    <source>
        <dbReference type="ARBA" id="ARBA00022837"/>
    </source>
</evidence>
<dbReference type="EMBL" id="NAJL01000025">
    <property type="protein sequence ID" value="TKA26963.1"/>
    <property type="molecule type" value="Genomic_DNA"/>
</dbReference>
<keyword evidence="6" id="KW-0449">Lipoprotein</keyword>
<dbReference type="Proteomes" id="UP000308549">
    <property type="component" value="Unassembled WGS sequence"/>
</dbReference>
<proteinExistence type="inferred from homology"/>
<dbReference type="InterPro" id="IPR002048">
    <property type="entry name" value="EF_hand_dom"/>
</dbReference>
<name>A0A4U0TWZ8_9PEZI</name>
<dbReference type="GO" id="GO:0005509">
    <property type="term" value="F:calcium ion binding"/>
    <property type="evidence" value="ECO:0007669"/>
    <property type="project" value="InterPro"/>
</dbReference>
<dbReference type="SMART" id="SM00054">
    <property type="entry name" value="EFh"/>
    <property type="match status" value="3"/>
</dbReference>
<evidence type="ECO:0000259" key="9">
    <source>
        <dbReference type="PROSITE" id="PS50222"/>
    </source>
</evidence>
<sequence>MDTLENPTKAHSIFTDADPGSELNPAAQPSKRHERKGSLSGQFNYARPRPFRIPRHVSQSYMAFKGKQECALKIGVHDLEREITKSTGIERMGLAGDKLTIHLRSQSKLSQQELSDLQKATHFDKKELQQWYKGFLKDCPSGMLTKAEFQKIYKQFFPFGDPSSFADYVFNVFDADKSGSIDFKEFICALSVTSRGKMEDKLDWAFQLYDIDGDGKISYDEMLSIVEAIYKMVGSMVKLPEDEDTPEKRVKKIFRMMDKDENGSLDMAEFKEGSKRDETIVSALSLYDGLV</sequence>
<evidence type="ECO:0000256" key="6">
    <source>
        <dbReference type="ARBA" id="ARBA00023288"/>
    </source>
</evidence>
<dbReference type="OrthoDB" id="191686at2759"/>
<evidence type="ECO:0000313" key="10">
    <source>
        <dbReference type="EMBL" id="TKA26963.1"/>
    </source>
</evidence>
<dbReference type="PANTHER" id="PTHR23055">
    <property type="entry name" value="CALCIUM BINDING PROTEINS"/>
    <property type="match status" value="1"/>
</dbReference>
<dbReference type="FunFam" id="1.10.238.10:FF:000009">
    <property type="entry name" value="Visinin-like protein 1"/>
    <property type="match status" value="1"/>
</dbReference>
<dbReference type="InterPro" id="IPR028846">
    <property type="entry name" value="Recoverin"/>
</dbReference>
<feature type="domain" description="EF-hand" evidence="9">
    <location>
        <begin position="197"/>
        <end position="232"/>
    </location>
</feature>
<evidence type="ECO:0000256" key="3">
    <source>
        <dbReference type="ARBA" id="ARBA00022723"/>
    </source>
</evidence>
<dbReference type="InterPro" id="IPR011992">
    <property type="entry name" value="EF-hand-dom_pair"/>
</dbReference>
<dbReference type="InterPro" id="IPR018247">
    <property type="entry name" value="EF_Hand_1_Ca_BS"/>
</dbReference>
<evidence type="ECO:0000256" key="7">
    <source>
        <dbReference type="ARBA" id="ARBA00071944"/>
    </source>
</evidence>
<organism evidence="10 11">
    <name type="scientific">Salinomyces thailandicus</name>
    <dbReference type="NCBI Taxonomy" id="706561"/>
    <lineage>
        <taxon>Eukaryota</taxon>
        <taxon>Fungi</taxon>
        <taxon>Dikarya</taxon>
        <taxon>Ascomycota</taxon>
        <taxon>Pezizomycotina</taxon>
        <taxon>Dothideomycetes</taxon>
        <taxon>Dothideomycetidae</taxon>
        <taxon>Mycosphaerellales</taxon>
        <taxon>Teratosphaeriaceae</taxon>
        <taxon>Salinomyces</taxon>
    </lineage>
</organism>
<keyword evidence="5" id="KW-0106">Calcium</keyword>
<protein>
    <recommendedName>
        <fullName evidence="7">Calcium-binding protein NCS-1</fullName>
    </recommendedName>
</protein>
<keyword evidence="4" id="KW-0677">Repeat</keyword>
<keyword evidence="3" id="KW-0479">Metal-binding</keyword>
<evidence type="ECO:0000256" key="1">
    <source>
        <dbReference type="ARBA" id="ARBA00006049"/>
    </source>
</evidence>
<dbReference type="GO" id="GO:0008047">
    <property type="term" value="F:enzyme activator activity"/>
    <property type="evidence" value="ECO:0007669"/>
    <property type="project" value="UniProtKB-ARBA"/>
</dbReference>
<comment type="caution">
    <text evidence="10">The sequence shown here is derived from an EMBL/GenBank/DDBJ whole genome shotgun (WGS) entry which is preliminary data.</text>
</comment>
<dbReference type="SUPFAM" id="SSF47473">
    <property type="entry name" value="EF-hand"/>
    <property type="match status" value="1"/>
</dbReference>
<dbReference type="PROSITE" id="PS50222">
    <property type="entry name" value="EF_HAND_2"/>
    <property type="match status" value="3"/>
</dbReference>
<gene>
    <name evidence="10" type="ORF">B0A50_05154</name>
</gene>